<organism evidence="4 5">
    <name type="scientific">Parabacteroides faecis</name>
    <dbReference type="NCBI Taxonomy" id="1217282"/>
    <lineage>
        <taxon>Bacteria</taxon>
        <taxon>Pseudomonadati</taxon>
        <taxon>Bacteroidota</taxon>
        <taxon>Bacteroidia</taxon>
        <taxon>Bacteroidales</taxon>
        <taxon>Tannerellaceae</taxon>
        <taxon>Parabacteroides</taxon>
    </lineage>
</organism>
<evidence type="ECO:0000313" key="4">
    <source>
        <dbReference type="EMBL" id="MBB4621738.1"/>
    </source>
</evidence>
<dbReference type="PROSITE" id="PS51257">
    <property type="entry name" value="PROKAR_LIPOPROTEIN"/>
    <property type="match status" value="1"/>
</dbReference>
<dbReference type="RefSeq" id="WP_183670022.1">
    <property type="nucleotide sequence ID" value="NZ_BMPB01000001.1"/>
</dbReference>
<sequence>MKNRLIISLLFALGLSFTACEDNKGEYLSEYSTVLYFKNSGEVPLTLYKTGEDTEYQQVVNKAGSDLGSIAEVEIEVWSDEALTAYNTQSGTRYVKLPANCYQILDDRLNFDAKDQYKMVNIVFRTDLIYDLSADVDYVLPISLADSKDSINAEKNSMLLIPSVMIPSIYFDQTGFVSNIFTDEGEEQARFTLPVTMPMVNKWTFDCTVEVDPSLLDEYNTGNETDHALLPENAYTLSGDGIVPFTPEYSLKDMEINVDRTKLVYGNYVLPLRLTGCTQQGFVIDAEKNTCLYGISYVPDKSKLKDVALTVNMLSSNAVEPSEGSLANLLDGDVETYFHSAWSVAVEGYHYVEVTLPAESSALSFTYTTRSANGNAAPAEIIIEGSMDGVSFSKIGTLESGLPTGGKETYESQVMVGKPFKIVRFTVTKNATGANYFVWSEFSMKVF</sequence>
<proteinExistence type="predicted"/>
<evidence type="ECO:0008006" key="6">
    <source>
        <dbReference type="Google" id="ProtNLM"/>
    </source>
</evidence>
<dbReference type="Gene3D" id="2.60.40.1740">
    <property type="entry name" value="hypothetical protein (bacova_03559)"/>
    <property type="match status" value="2"/>
</dbReference>
<evidence type="ECO:0000259" key="2">
    <source>
        <dbReference type="Pfam" id="PF00754"/>
    </source>
</evidence>
<dbReference type="Proteomes" id="UP000533637">
    <property type="component" value="Unassembled WGS sequence"/>
</dbReference>
<reference evidence="4 5" key="1">
    <citation type="submission" date="2020-08" db="EMBL/GenBank/DDBJ databases">
        <title>Genomic Encyclopedia of Type Strains, Phase IV (KMG-IV): sequencing the most valuable type-strain genomes for metagenomic binning, comparative biology and taxonomic classification.</title>
        <authorList>
            <person name="Goeker M."/>
        </authorList>
    </citation>
    <scope>NUCLEOTIDE SEQUENCE [LARGE SCALE GENOMIC DNA]</scope>
    <source>
        <strain evidence="4 5">DSM 102983</strain>
    </source>
</reference>
<gene>
    <name evidence="4" type="ORF">GGQ57_001635</name>
</gene>
<keyword evidence="5" id="KW-1185">Reference proteome</keyword>
<evidence type="ECO:0000259" key="3">
    <source>
        <dbReference type="Pfam" id="PF08522"/>
    </source>
</evidence>
<dbReference type="EMBL" id="JACHOC010000003">
    <property type="protein sequence ID" value="MBB4621738.1"/>
    <property type="molecule type" value="Genomic_DNA"/>
</dbReference>
<feature type="domain" description="BT-3987-like N-terminal" evidence="3">
    <location>
        <begin position="169"/>
        <end position="276"/>
    </location>
</feature>
<dbReference type="Pfam" id="PF00754">
    <property type="entry name" value="F5_F8_type_C"/>
    <property type="match status" value="1"/>
</dbReference>
<feature type="signal peptide" evidence="1">
    <location>
        <begin position="1"/>
        <end position="21"/>
    </location>
</feature>
<protein>
    <recommendedName>
        <fullName evidence="6">DUF1735 domain-containing protein</fullName>
    </recommendedName>
</protein>
<dbReference type="InterPro" id="IPR000421">
    <property type="entry name" value="FA58C"/>
</dbReference>
<comment type="caution">
    <text evidence="4">The sequence shown here is derived from an EMBL/GenBank/DDBJ whole genome shotgun (WGS) entry which is preliminary data.</text>
</comment>
<evidence type="ECO:0000256" key="1">
    <source>
        <dbReference type="SAM" id="SignalP"/>
    </source>
</evidence>
<dbReference type="Pfam" id="PF08522">
    <property type="entry name" value="BT_3987-like_N"/>
    <property type="match status" value="2"/>
</dbReference>
<accession>A0ABR6KJQ0</accession>
<dbReference type="InterPro" id="IPR013728">
    <property type="entry name" value="BT_3987-like_N"/>
</dbReference>
<feature type="domain" description="BT-3987-like N-terminal" evidence="3">
    <location>
        <begin position="31"/>
        <end position="150"/>
    </location>
</feature>
<name>A0ABR6KJQ0_9BACT</name>
<feature type="chain" id="PRO_5047445499" description="DUF1735 domain-containing protein" evidence="1">
    <location>
        <begin position="22"/>
        <end position="447"/>
    </location>
</feature>
<keyword evidence="1" id="KW-0732">Signal</keyword>
<dbReference type="InterPro" id="IPR008979">
    <property type="entry name" value="Galactose-bd-like_sf"/>
</dbReference>
<feature type="domain" description="F5/8 type C" evidence="2">
    <location>
        <begin position="317"/>
        <end position="442"/>
    </location>
</feature>
<evidence type="ECO:0000313" key="5">
    <source>
        <dbReference type="Proteomes" id="UP000533637"/>
    </source>
</evidence>
<dbReference type="SUPFAM" id="SSF49785">
    <property type="entry name" value="Galactose-binding domain-like"/>
    <property type="match status" value="1"/>
</dbReference>
<dbReference type="Gene3D" id="2.60.120.260">
    <property type="entry name" value="Galactose-binding domain-like"/>
    <property type="match status" value="1"/>
</dbReference>